<gene>
    <name evidence="1" type="ORF">HNP86_001997</name>
</gene>
<reference evidence="1 2" key="1">
    <citation type="submission" date="2020-07" db="EMBL/GenBank/DDBJ databases">
        <title>Genomic Encyclopedia of Type Strains, Phase IV (KMG-V): Genome sequencing to study the core and pangenomes of soil and plant-associated prokaryotes.</title>
        <authorList>
            <person name="Whitman W."/>
        </authorList>
    </citation>
    <scope>NUCLEOTIDE SEQUENCE [LARGE SCALE GENOMIC DNA]</scope>
    <source>
        <strain evidence="1 2">A1</strain>
    </source>
</reference>
<comment type="caution">
    <text evidence="1">The sequence shown here is derived from an EMBL/GenBank/DDBJ whole genome shotgun (WGS) entry which is preliminary data.</text>
</comment>
<name>A0A7J9NVX0_METMI</name>
<protein>
    <submittedName>
        <fullName evidence="1">Uncharacterized protein</fullName>
    </submittedName>
</protein>
<organism evidence="1 2">
    <name type="scientific">Methanococcus maripaludis</name>
    <name type="common">Methanococcus deltae</name>
    <dbReference type="NCBI Taxonomy" id="39152"/>
    <lineage>
        <taxon>Archaea</taxon>
        <taxon>Methanobacteriati</taxon>
        <taxon>Methanobacteriota</taxon>
        <taxon>Methanomada group</taxon>
        <taxon>Methanococci</taxon>
        <taxon>Methanococcales</taxon>
        <taxon>Methanococcaceae</taxon>
        <taxon>Methanococcus</taxon>
    </lineage>
</organism>
<dbReference type="EMBL" id="JACDUH010000003">
    <property type="protein sequence ID" value="MBA2851838.1"/>
    <property type="molecule type" value="Genomic_DNA"/>
</dbReference>
<accession>A0A7J9NVX0</accession>
<evidence type="ECO:0000313" key="1">
    <source>
        <dbReference type="EMBL" id="MBA2851838.1"/>
    </source>
</evidence>
<dbReference type="RefSeq" id="WP_181501657.1">
    <property type="nucleotide sequence ID" value="NZ_JACDUH010000003.1"/>
</dbReference>
<evidence type="ECO:0000313" key="2">
    <source>
        <dbReference type="Proteomes" id="UP000564425"/>
    </source>
</evidence>
<dbReference type="AlphaFoldDB" id="A0A7J9NVX0"/>
<proteinExistence type="predicted"/>
<dbReference type="Proteomes" id="UP000564425">
    <property type="component" value="Unassembled WGS sequence"/>
</dbReference>
<sequence>MTITTKVAKGFLDIYFRGKSLEELHETMSRVSKIDVHAPKLAKLDEINQILHIEFDESQPFMFRPSVGYALKTLGYTTKGLLQIRREPSKALKGYLYDVEYVYLNADVCVYTYPQGVTESEFYGVYNQFSGQYDVEGSLLLHGVSEDAVDKFSRAFAGSGSTCFIENIPWHGSCDLYRSIKFGSRYDTKTISRITRACVQLLKDSDNDKGTINIQASSPINFSIYTSNTPDDTSLTIKHGLYLNFVYMPGITVLGE</sequence>